<protein>
    <submittedName>
        <fullName evidence="5">Uncharacterized protein</fullName>
    </submittedName>
</protein>
<comment type="subcellular location">
    <subcellularLocation>
        <location evidence="1">Membrane</location>
        <topology evidence="1">Multi-pass membrane protein</topology>
    </subcellularLocation>
</comment>
<evidence type="ECO:0000256" key="2">
    <source>
        <dbReference type="ARBA" id="ARBA00022692"/>
    </source>
</evidence>
<dbReference type="OrthoDB" id="5139341at2759"/>
<dbReference type="Proteomes" id="UP000070121">
    <property type="component" value="Unassembled WGS sequence"/>
</dbReference>
<dbReference type="InterPro" id="IPR006603">
    <property type="entry name" value="PQ-loop_rpt"/>
</dbReference>
<keyword evidence="2" id="KW-0812">Transmembrane</keyword>
<evidence type="ECO:0000256" key="3">
    <source>
        <dbReference type="ARBA" id="ARBA00022989"/>
    </source>
</evidence>
<proteinExistence type="predicted"/>
<gene>
    <name evidence="5" type="ORF">CSAL01_09954</name>
</gene>
<evidence type="ECO:0000313" key="6">
    <source>
        <dbReference type="Proteomes" id="UP000070121"/>
    </source>
</evidence>
<evidence type="ECO:0000313" key="5">
    <source>
        <dbReference type="EMBL" id="KXH63067.1"/>
    </source>
</evidence>
<sequence>MAPNILPNSGRVVMGILSFISFTPQYHRLREQRHCSGLSLYYVLFNLLSATEQLTIGLFLNVNNAGALRPDALSILQLRLATGSTSAS</sequence>
<organism evidence="5 6">
    <name type="scientific">Colletotrichum salicis</name>
    <dbReference type="NCBI Taxonomy" id="1209931"/>
    <lineage>
        <taxon>Eukaryota</taxon>
        <taxon>Fungi</taxon>
        <taxon>Dikarya</taxon>
        <taxon>Ascomycota</taxon>
        <taxon>Pezizomycotina</taxon>
        <taxon>Sordariomycetes</taxon>
        <taxon>Hypocreomycetidae</taxon>
        <taxon>Glomerellales</taxon>
        <taxon>Glomerellaceae</taxon>
        <taxon>Colletotrichum</taxon>
        <taxon>Colletotrichum acutatum species complex</taxon>
    </lineage>
</organism>
<dbReference type="STRING" id="1209931.A0A135URR3"/>
<name>A0A135URR3_9PEZI</name>
<dbReference type="Pfam" id="PF04193">
    <property type="entry name" value="PQ-loop"/>
    <property type="match status" value="1"/>
</dbReference>
<keyword evidence="4" id="KW-0472">Membrane</keyword>
<keyword evidence="3" id="KW-1133">Transmembrane helix</keyword>
<accession>A0A135URR3</accession>
<dbReference type="AlphaFoldDB" id="A0A135URR3"/>
<reference evidence="5 6" key="1">
    <citation type="submission" date="2014-02" db="EMBL/GenBank/DDBJ databases">
        <title>The genome sequence of Colletotrichum salicis CBS 607.94.</title>
        <authorList>
            <person name="Baroncelli R."/>
            <person name="Thon M.R."/>
        </authorList>
    </citation>
    <scope>NUCLEOTIDE SEQUENCE [LARGE SCALE GENOMIC DNA]</scope>
    <source>
        <strain evidence="5 6">CBS 607.94</strain>
    </source>
</reference>
<comment type="caution">
    <text evidence="5">The sequence shown here is derived from an EMBL/GenBank/DDBJ whole genome shotgun (WGS) entry which is preliminary data.</text>
</comment>
<evidence type="ECO:0000256" key="4">
    <source>
        <dbReference type="ARBA" id="ARBA00023136"/>
    </source>
</evidence>
<keyword evidence="6" id="KW-1185">Reference proteome</keyword>
<evidence type="ECO:0000256" key="1">
    <source>
        <dbReference type="ARBA" id="ARBA00004141"/>
    </source>
</evidence>
<dbReference type="EMBL" id="JFFI01001125">
    <property type="protein sequence ID" value="KXH63067.1"/>
    <property type="molecule type" value="Genomic_DNA"/>
</dbReference>
<dbReference type="GO" id="GO:0016020">
    <property type="term" value="C:membrane"/>
    <property type="evidence" value="ECO:0007669"/>
    <property type="project" value="UniProtKB-SubCell"/>
</dbReference>